<keyword evidence="2" id="KW-0862">Zinc</keyword>
<dbReference type="PROSITE" id="PS50271">
    <property type="entry name" value="ZF_UBP"/>
    <property type="match status" value="1"/>
</dbReference>
<name>A0A673J8S8_9TELE</name>
<dbReference type="InterPro" id="IPR001607">
    <property type="entry name" value="Znf_UBP"/>
</dbReference>
<evidence type="ECO:0000256" key="2">
    <source>
        <dbReference type="PROSITE-ProRule" id="PRU00502"/>
    </source>
</evidence>
<feature type="domain" description="UBP-type" evidence="4">
    <location>
        <begin position="6"/>
        <end position="150"/>
    </location>
</feature>
<organism evidence="5 6">
    <name type="scientific">Sinocyclocheilus rhinocerous</name>
    <dbReference type="NCBI Taxonomy" id="307959"/>
    <lineage>
        <taxon>Eukaryota</taxon>
        <taxon>Metazoa</taxon>
        <taxon>Chordata</taxon>
        <taxon>Craniata</taxon>
        <taxon>Vertebrata</taxon>
        <taxon>Euteleostomi</taxon>
        <taxon>Actinopterygii</taxon>
        <taxon>Neopterygii</taxon>
        <taxon>Teleostei</taxon>
        <taxon>Ostariophysi</taxon>
        <taxon>Cypriniformes</taxon>
        <taxon>Cyprinidae</taxon>
        <taxon>Cyprininae</taxon>
        <taxon>Sinocyclocheilus</taxon>
    </lineage>
</organism>
<evidence type="ECO:0000256" key="3">
    <source>
        <dbReference type="SAM" id="Phobius"/>
    </source>
</evidence>
<proteinExistence type="predicted"/>
<keyword evidence="3" id="KW-0812">Transmembrane</keyword>
<protein>
    <recommendedName>
        <fullName evidence="4">UBP-type domain-containing protein</fullName>
    </recommendedName>
</protein>
<dbReference type="SUPFAM" id="SSF57850">
    <property type="entry name" value="RING/U-box"/>
    <property type="match status" value="2"/>
</dbReference>
<dbReference type="Gene3D" id="3.30.40.10">
    <property type="entry name" value="Zinc/RING finger domain, C3HC4 (zinc finger)"/>
    <property type="match status" value="1"/>
</dbReference>
<dbReference type="Proteomes" id="UP000472270">
    <property type="component" value="Unassembled WGS sequence"/>
</dbReference>
<reference evidence="5" key="2">
    <citation type="submission" date="2025-09" db="UniProtKB">
        <authorList>
            <consortium name="Ensembl"/>
        </authorList>
    </citation>
    <scope>IDENTIFICATION</scope>
</reference>
<dbReference type="AlphaFoldDB" id="A0A673J8S8"/>
<feature type="transmembrane region" description="Helical" evidence="3">
    <location>
        <begin position="84"/>
        <end position="106"/>
    </location>
</feature>
<keyword evidence="3" id="KW-1133">Transmembrane helix</keyword>
<keyword evidence="6" id="KW-1185">Reference proteome</keyword>
<sequence length="177" mass="19882">MTDNGDLCPHLDSIGEVTKEELIQKSKGTCQSCGVGGPNLWACLQCDCPYVGCGESYSDHSTIHAQVTVLFIQLFSPFSGIRSVQLLCISVSLILLYMCASFFFFFQAKKHNLTVNLTTFRVWCYVCEREVFLEPKPVTPVSLAHCCKPHEQVKSSDCLKHLTELCTFSFLRLCKHD</sequence>
<dbReference type="Pfam" id="PF02148">
    <property type="entry name" value="zf-UBP"/>
    <property type="match status" value="2"/>
</dbReference>
<keyword evidence="3" id="KW-0472">Membrane</keyword>
<evidence type="ECO:0000313" key="6">
    <source>
        <dbReference type="Proteomes" id="UP000472270"/>
    </source>
</evidence>
<evidence type="ECO:0000256" key="1">
    <source>
        <dbReference type="ARBA" id="ARBA00022786"/>
    </source>
</evidence>
<reference evidence="5" key="1">
    <citation type="submission" date="2025-08" db="UniProtKB">
        <authorList>
            <consortium name="Ensembl"/>
        </authorList>
    </citation>
    <scope>IDENTIFICATION</scope>
</reference>
<accession>A0A673J8S8</accession>
<dbReference type="FunFam" id="3.30.40.10:FF:000065">
    <property type="entry name" value="Ubiquitinyl hydrolase 1"/>
    <property type="match status" value="1"/>
</dbReference>
<dbReference type="InterPro" id="IPR013083">
    <property type="entry name" value="Znf_RING/FYVE/PHD"/>
</dbReference>
<dbReference type="GO" id="GO:0008270">
    <property type="term" value="F:zinc ion binding"/>
    <property type="evidence" value="ECO:0007669"/>
    <property type="project" value="UniProtKB-KW"/>
</dbReference>
<keyword evidence="2" id="KW-0479">Metal-binding</keyword>
<dbReference type="Ensembl" id="ENSSRHT00000047690.1">
    <property type="protein sequence ID" value="ENSSRHP00000046388.1"/>
    <property type="gene ID" value="ENSSRHG00000023410.1"/>
</dbReference>
<evidence type="ECO:0000313" key="5">
    <source>
        <dbReference type="Ensembl" id="ENSSRHP00000046388.1"/>
    </source>
</evidence>
<keyword evidence="1" id="KW-0833">Ubl conjugation pathway</keyword>
<evidence type="ECO:0000259" key="4">
    <source>
        <dbReference type="PROSITE" id="PS50271"/>
    </source>
</evidence>
<keyword evidence="2" id="KW-0863">Zinc-finger</keyword>